<sequence length="47" mass="5158">MKSLGRIKGALIYWTAVAVVLAVHAYGLHLDEEGQADLRVRTAHKQA</sequence>
<evidence type="ECO:0000313" key="1">
    <source>
        <dbReference type="EMBL" id="CUV20417.1"/>
    </source>
</evidence>
<gene>
    <name evidence="1" type="ORF">PSS4_v1_1500012</name>
</gene>
<organism evidence="1">
    <name type="scientific">Ralstonia solanacearum</name>
    <name type="common">Pseudomonas solanacearum</name>
    <dbReference type="NCBI Taxonomy" id="305"/>
    <lineage>
        <taxon>Bacteria</taxon>
        <taxon>Pseudomonadati</taxon>
        <taxon>Pseudomonadota</taxon>
        <taxon>Betaproteobacteria</taxon>
        <taxon>Burkholderiales</taxon>
        <taxon>Burkholderiaceae</taxon>
        <taxon>Ralstonia</taxon>
        <taxon>Ralstonia solanacearum species complex</taxon>
    </lineage>
</organism>
<accession>A0A0S4UDW1</accession>
<dbReference type="EMBL" id="LN899821">
    <property type="protein sequence ID" value="CUV20417.1"/>
    <property type="molecule type" value="Genomic_DNA"/>
</dbReference>
<reference evidence="1" key="1">
    <citation type="submission" date="2015-10" db="EMBL/GenBank/DDBJ databases">
        <authorList>
            <person name="Gilbert D.G."/>
        </authorList>
    </citation>
    <scope>NUCLEOTIDE SEQUENCE</scope>
    <source>
        <strain evidence="1">Phyl III-seqv23</strain>
    </source>
</reference>
<proteinExistence type="predicted"/>
<dbReference type="AlphaFoldDB" id="A0A0S4UDW1"/>
<name>A0A0S4UDW1_RALSL</name>
<protein>
    <submittedName>
        <fullName evidence="1">Uncharacterized protein</fullName>
    </submittedName>
</protein>